<comment type="catalytic activity">
    <reaction evidence="4">
        <text>O-phospho-L-threonyl-[protein] + H2O = L-threonyl-[protein] + phosphate</text>
        <dbReference type="Rhea" id="RHEA:47004"/>
        <dbReference type="Rhea" id="RHEA-COMP:11060"/>
        <dbReference type="Rhea" id="RHEA-COMP:11605"/>
        <dbReference type="ChEBI" id="CHEBI:15377"/>
        <dbReference type="ChEBI" id="CHEBI:30013"/>
        <dbReference type="ChEBI" id="CHEBI:43474"/>
        <dbReference type="ChEBI" id="CHEBI:61977"/>
        <dbReference type="EC" id="3.1.3.16"/>
    </reaction>
</comment>
<evidence type="ECO:0000256" key="5">
    <source>
        <dbReference type="SAM" id="MobiDB-lite"/>
    </source>
</evidence>
<reference evidence="7 8" key="1">
    <citation type="submission" date="2024-02" db="EMBL/GenBank/DDBJ databases">
        <authorList>
            <person name="Chen Y."/>
            <person name="Shah S."/>
            <person name="Dougan E. K."/>
            <person name="Thang M."/>
            <person name="Chan C."/>
        </authorList>
    </citation>
    <scope>NUCLEOTIDE SEQUENCE [LARGE SCALE GENOMIC DNA]</scope>
</reference>
<dbReference type="PRINTS" id="PR00114">
    <property type="entry name" value="STPHPHTASE"/>
</dbReference>
<sequence>MEIWPSVSQASALGSRTSRPSCQRIRKQIPRSFGTSLRTPAALAAGAAVPAACRLRRRGLRDSEGRKIPELRFDAAAAAGPSISATFQARPFGVLAYAPSRNGRGAMVWELGKERYPGDPQGRAAKQGVQEGLAVKSINGRDVSAWHFHDILDLLNDKILDNSSGKFQSLHQGDMRNSPAELPVSVEFVQPAELLEPVPREAVPEGQAISAPAAAVAGVLHYEGSVDDAFLEDLLRALKTHAGGAVFSLEDAISLVKDAMEIFQQEQTLQEVHVDQVVVVGDLHGQFFDLLRIFEATGRPSEANPYLFNGDFVDRGAYSLEVILLLFALKLRYPRAVLMNRGNHEAADLNLRYGFAAELRDRYGAAGETLFAAFATAFRWLPLAHVVNEEVFVVHAGLPGPDPRLQFNDAGGMGTGYAAMENSGRRGGGQNLSLLGYNPDNVSLPPRDAELTLEEIARLPRGSDPATDLQALEELPEEEAEVQRLIVDLLWADPRGKTGYGPSYRVRKGCYIFGPDVTSAFLRKNNLRLMIRSHEVKVQGYEWTHSDCITVFSAPNYLGHAKNKGAVVKLLPDDAGHLTPSFITYEAEETMAGRVPC</sequence>
<dbReference type="EMBL" id="CAXAMM010041918">
    <property type="protein sequence ID" value="CAK9101872.1"/>
    <property type="molecule type" value="Genomic_DNA"/>
</dbReference>
<dbReference type="SMART" id="SM00156">
    <property type="entry name" value="PP2Ac"/>
    <property type="match status" value="1"/>
</dbReference>
<dbReference type="InterPro" id="IPR051134">
    <property type="entry name" value="PPP_phosphatase"/>
</dbReference>
<dbReference type="EC" id="3.1.3.16" evidence="4"/>
<dbReference type="InterPro" id="IPR004843">
    <property type="entry name" value="Calcineurin-like_PHP"/>
</dbReference>
<evidence type="ECO:0000256" key="4">
    <source>
        <dbReference type="RuleBase" id="RU004273"/>
    </source>
</evidence>
<evidence type="ECO:0000256" key="1">
    <source>
        <dbReference type="ARBA" id="ARBA00001936"/>
    </source>
</evidence>
<feature type="region of interest" description="Disordered" evidence="5">
    <location>
        <begin position="1"/>
        <end position="21"/>
    </location>
</feature>
<dbReference type="SUPFAM" id="SSF56300">
    <property type="entry name" value="Metallo-dependent phosphatases"/>
    <property type="match status" value="1"/>
</dbReference>
<dbReference type="PROSITE" id="PS00125">
    <property type="entry name" value="SER_THR_PHOSPHATASE"/>
    <property type="match status" value="1"/>
</dbReference>
<dbReference type="PANTHER" id="PTHR45668:SF5">
    <property type="entry name" value="SERINE_THREONINE-PROTEIN PHOSPHATASE 5"/>
    <property type="match status" value="1"/>
</dbReference>
<dbReference type="Proteomes" id="UP001642464">
    <property type="component" value="Unassembled WGS sequence"/>
</dbReference>
<evidence type="ECO:0000313" key="7">
    <source>
        <dbReference type="EMBL" id="CAK9101872.1"/>
    </source>
</evidence>
<comment type="cofactor">
    <cofactor evidence="1">
        <name>Mn(2+)</name>
        <dbReference type="ChEBI" id="CHEBI:29035"/>
    </cofactor>
</comment>
<organism evidence="7 8">
    <name type="scientific">Durusdinium trenchii</name>
    <dbReference type="NCBI Taxonomy" id="1381693"/>
    <lineage>
        <taxon>Eukaryota</taxon>
        <taxon>Sar</taxon>
        <taxon>Alveolata</taxon>
        <taxon>Dinophyceae</taxon>
        <taxon>Suessiales</taxon>
        <taxon>Symbiodiniaceae</taxon>
        <taxon>Durusdinium</taxon>
    </lineage>
</organism>
<dbReference type="Pfam" id="PF00149">
    <property type="entry name" value="Metallophos"/>
    <property type="match status" value="1"/>
</dbReference>
<comment type="caution">
    <text evidence="7">The sequence shown here is derived from an EMBL/GenBank/DDBJ whole genome shotgun (WGS) entry which is preliminary data.</text>
</comment>
<gene>
    <name evidence="7" type="ORF">SCF082_LOCUS47620</name>
</gene>
<keyword evidence="3" id="KW-0464">Manganese</keyword>
<evidence type="ECO:0000259" key="6">
    <source>
        <dbReference type="PROSITE" id="PS00125"/>
    </source>
</evidence>
<dbReference type="PANTHER" id="PTHR45668">
    <property type="entry name" value="SERINE/THREONINE-PROTEIN PHOSPHATASE 5-RELATED"/>
    <property type="match status" value="1"/>
</dbReference>
<keyword evidence="4" id="KW-0378">Hydrolase</keyword>
<evidence type="ECO:0000256" key="2">
    <source>
        <dbReference type="ARBA" id="ARBA00022723"/>
    </source>
</evidence>
<comment type="similarity">
    <text evidence="4">Belongs to the PPP phosphatase family.</text>
</comment>
<dbReference type="InterPro" id="IPR006186">
    <property type="entry name" value="Ser/Thr-sp_prot-phosphatase"/>
</dbReference>
<accession>A0ABP0RRP4</accession>
<evidence type="ECO:0000256" key="3">
    <source>
        <dbReference type="ARBA" id="ARBA00023211"/>
    </source>
</evidence>
<dbReference type="Gene3D" id="3.60.21.10">
    <property type="match status" value="1"/>
</dbReference>
<proteinExistence type="inferred from homology"/>
<name>A0ABP0RRP4_9DINO</name>
<dbReference type="InterPro" id="IPR029052">
    <property type="entry name" value="Metallo-depent_PP-like"/>
</dbReference>
<feature type="domain" description="Serine/threonine specific protein phosphatases" evidence="6">
    <location>
        <begin position="340"/>
        <end position="345"/>
    </location>
</feature>
<keyword evidence="2" id="KW-0479">Metal-binding</keyword>
<protein>
    <recommendedName>
        <fullName evidence="4">Serine/threonine-protein phosphatase</fullName>
        <ecNumber evidence="4">3.1.3.16</ecNumber>
    </recommendedName>
</protein>
<evidence type="ECO:0000313" key="8">
    <source>
        <dbReference type="Proteomes" id="UP001642464"/>
    </source>
</evidence>
<keyword evidence="8" id="KW-1185">Reference proteome</keyword>